<accession>A0ACC0EMW8</accession>
<dbReference type="EMBL" id="CM045869">
    <property type="protein sequence ID" value="KAI7955377.1"/>
    <property type="molecule type" value="Genomic_DNA"/>
</dbReference>
<dbReference type="Proteomes" id="UP001060170">
    <property type="component" value="Chromosome 5"/>
</dbReference>
<name>A0ACC0EMW8_9BASI</name>
<protein>
    <submittedName>
        <fullName evidence="1">Uncharacterized protein</fullName>
    </submittedName>
</protein>
<reference evidence="1 2" key="3">
    <citation type="journal article" date="2022" name="Microbiol. Spectr.">
        <title>Folding features and dynamics of 3D genome architecture in plant fungal pathogens.</title>
        <authorList>
            <person name="Xia C."/>
        </authorList>
    </citation>
    <scope>NUCLEOTIDE SEQUENCE [LARGE SCALE GENOMIC DNA]</scope>
    <source>
        <strain evidence="1 2">93-210</strain>
    </source>
</reference>
<reference evidence="2" key="1">
    <citation type="journal article" date="2018" name="BMC Genomics">
        <title>Genomic insights into host adaptation between the wheat stripe rust pathogen (Puccinia striiformis f. sp. tritici) and the barley stripe rust pathogen (Puccinia striiformis f. sp. hordei).</title>
        <authorList>
            <person name="Xia C."/>
            <person name="Wang M."/>
            <person name="Yin C."/>
            <person name="Cornejo O.E."/>
            <person name="Hulbert S.H."/>
            <person name="Chen X."/>
        </authorList>
    </citation>
    <scope>NUCLEOTIDE SEQUENCE [LARGE SCALE GENOMIC DNA]</scope>
    <source>
        <strain evidence="2">93-210</strain>
    </source>
</reference>
<keyword evidence="2" id="KW-1185">Reference proteome</keyword>
<organism evidence="1 2">
    <name type="scientific">Puccinia striiformis f. sp. tritici</name>
    <dbReference type="NCBI Taxonomy" id="168172"/>
    <lineage>
        <taxon>Eukaryota</taxon>
        <taxon>Fungi</taxon>
        <taxon>Dikarya</taxon>
        <taxon>Basidiomycota</taxon>
        <taxon>Pucciniomycotina</taxon>
        <taxon>Pucciniomycetes</taxon>
        <taxon>Pucciniales</taxon>
        <taxon>Pucciniaceae</taxon>
        <taxon>Puccinia</taxon>
    </lineage>
</organism>
<evidence type="ECO:0000313" key="1">
    <source>
        <dbReference type="EMBL" id="KAI7955377.1"/>
    </source>
</evidence>
<evidence type="ECO:0000313" key="2">
    <source>
        <dbReference type="Proteomes" id="UP001060170"/>
    </source>
</evidence>
<proteinExistence type="predicted"/>
<sequence length="283" mass="31841">MVENLNGSMAGYSGGHQQQSKLIDGRSPLGHQQESDPIDGWSMLAIDENVHWPMVARESVSAMASQLRLSINSRRWALGRITPITEFEQMTRQHQSRSCGRTTASRGPARDSVLTTNPYLQHFKMLFIGPKPTSVGFQSRLLTLSAQLKVNKGYSNPSGRVNRFADRSYVWSTTYPARPVAYSVKASAWLLEPARLAVVKLSDHKLGIKRASLHLGDPVLMWIGLNCLNLGDLTRPMQLLSNLLYWKNSHRVDRHSVTVRRKMSQIPNMSAHLVQEDSERVKL</sequence>
<gene>
    <name evidence="1" type="ORF">MJO28_005777</name>
</gene>
<reference evidence="2" key="2">
    <citation type="journal article" date="2018" name="Mol. Plant Microbe Interact.">
        <title>Genome sequence resources for the wheat stripe rust pathogen (Puccinia striiformis f. sp. tritici) and the barley stripe rust pathogen (Puccinia striiformis f. sp. hordei).</title>
        <authorList>
            <person name="Xia C."/>
            <person name="Wang M."/>
            <person name="Yin C."/>
            <person name="Cornejo O.E."/>
            <person name="Hulbert S.H."/>
            <person name="Chen X."/>
        </authorList>
    </citation>
    <scope>NUCLEOTIDE SEQUENCE [LARGE SCALE GENOMIC DNA]</scope>
    <source>
        <strain evidence="2">93-210</strain>
    </source>
</reference>
<comment type="caution">
    <text evidence="1">The sequence shown here is derived from an EMBL/GenBank/DDBJ whole genome shotgun (WGS) entry which is preliminary data.</text>
</comment>